<reference evidence="3" key="1">
    <citation type="submission" date="2014-03" db="EMBL/GenBank/DDBJ databases">
        <title>The Genome Sequence of Puccinia striiformis f. sp. tritici PST-78.</title>
        <authorList>
            <consortium name="The Broad Institute Genome Sequencing Platform"/>
            <person name="Cuomo C."/>
            <person name="Hulbert S."/>
            <person name="Chen X."/>
            <person name="Walker B."/>
            <person name="Young S.K."/>
            <person name="Zeng Q."/>
            <person name="Gargeya S."/>
            <person name="Fitzgerald M."/>
            <person name="Haas B."/>
            <person name="Abouelleil A."/>
            <person name="Alvarado L."/>
            <person name="Arachchi H.M."/>
            <person name="Berlin A.M."/>
            <person name="Chapman S.B."/>
            <person name="Goldberg J."/>
            <person name="Griggs A."/>
            <person name="Gujja S."/>
            <person name="Hansen M."/>
            <person name="Howarth C."/>
            <person name="Imamovic A."/>
            <person name="Larimer J."/>
            <person name="McCowan C."/>
            <person name="Montmayeur A."/>
            <person name="Murphy C."/>
            <person name="Neiman D."/>
            <person name="Pearson M."/>
            <person name="Priest M."/>
            <person name="Roberts A."/>
            <person name="Saif S."/>
            <person name="Shea T."/>
            <person name="Sisk P."/>
            <person name="Sykes S."/>
            <person name="Wortman J."/>
            <person name="Nusbaum C."/>
            <person name="Birren B."/>
        </authorList>
    </citation>
    <scope>NUCLEOTIDE SEQUENCE [LARGE SCALE GENOMIC DNA]</scope>
    <source>
        <strain evidence="3">race PST-78</strain>
    </source>
</reference>
<feature type="compositionally biased region" description="Low complexity" evidence="1">
    <location>
        <begin position="74"/>
        <end position="100"/>
    </location>
</feature>
<gene>
    <name evidence="2" type="ORF">PSTG_05658</name>
</gene>
<comment type="caution">
    <text evidence="2">The sequence shown here is derived from an EMBL/GenBank/DDBJ whole genome shotgun (WGS) entry which is preliminary data.</text>
</comment>
<dbReference type="OrthoDB" id="2507499at2759"/>
<feature type="region of interest" description="Disordered" evidence="1">
    <location>
        <begin position="74"/>
        <end position="108"/>
    </location>
</feature>
<dbReference type="EMBL" id="AJIL01000032">
    <property type="protein sequence ID" value="KNF01025.1"/>
    <property type="molecule type" value="Genomic_DNA"/>
</dbReference>
<sequence>MNHGNFFCAATCAPNFSNGPNAPTHAENPTSFVSHDLVVPSQDQNRLNTVEEENQKLKAELESLKSLLYNVTLNKSDSNNSTNSTPPSKKSKSKSLTPQSLKKKTNSSNHNLEAIELDHISRKLLSTCYNLARCLMNRENATALVPDPPSVLKRRKIEGYFGVSPNTPSDSAGIQIQQRDLVEISSTPKIDQDYIDYIHGTMRRWGITRFTMDWNRHYNNRFNQIITALHDQAKNTQRQSLKRLYLQQQGVHISFIEPFDDKDTNSDDEITVVNNTPVASPKSPFWRSQRATEFIDWIEAKRRSQLISTTTLNKKMTYGVKATLRPRHRLNPPIRNADALIPTGCPEDWYRPEFLATLTFADRKKLEV</sequence>
<keyword evidence="3" id="KW-1185">Reference proteome</keyword>
<accession>A0A0L0VPW1</accession>
<evidence type="ECO:0000313" key="3">
    <source>
        <dbReference type="Proteomes" id="UP000054564"/>
    </source>
</evidence>
<dbReference type="Proteomes" id="UP000054564">
    <property type="component" value="Unassembled WGS sequence"/>
</dbReference>
<evidence type="ECO:0000256" key="1">
    <source>
        <dbReference type="SAM" id="MobiDB-lite"/>
    </source>
</evidence>
<evidence type="ECO:0000313" key="2">
    <source>
        <dbReference type="EMBL" id="KNF01025.1"/>
    </source>
</evidence>
<protein>
    <submittedName>
        <fullName evidence="2">Uncharacterized protein</fullName>
    </submittedName>
</protein>
<dbReference type="AlphaFoldDB" id="A0A0L0VPW1"/>
<organism evidence="2 3">
    <name type="scientific">Puccinia striiformis f. sp. tritici PST-78</name>
    <dbReference type="NCBI Taxonomy" id="1165861"/>
    <lineage>
        <taxon>Eukaryota</taxon>
        <taxon>Fungi</taxon>
        <taxon>Dikarya</taxon>
        <taxon>Basidiomycota</taxon>
        <taxon>Pucciniomycotina</taxon>
        <taxon>Pucciniomycetes</taxon>
        <taxon>Pucciniales</taxon>
        <taxon>Pucciniaceae</taxon>
        <taxon>Puccinia</taxon>
    </lineage>
</organism>
<name>A0A0L0VPW1_9BASI</name>
<proteinExistence type="predicted"/>